<keyword evidence="2" id="KW-1185">Reference proteome</keyword>
<dbReference type="Proteomes" id="UP001596958">
    <property type="component" value="Unassembled WGS sequence"/>
</dbReference>
<gene>
    <name evidence="1" type="ORF">ACFQZS_10755</name>
</gene>
<name>A0ABW2YYD4_9SPHI</name>
<evidence type="ECO:0000313" key="1">
    <source>
        <dbReference type="EMBL" id="MFD0750625.1"/>
    </source>
</evidence>
<accession>A0ABW2YYD4</accession>
<dbReference type="EMBL" id="JBHTHU010000006">
    <property type="protein sequence ID" value="MFD0750625.1"/>
    <property type="molecule type" value="Genomic_DNA"/>
</dbReference>
<evidence type="ECO:0000313" key="2">
    <source>
        <dbReference type="Proteomes" id="UP001596958"/>
    </source>
</evidence>
<comment type="caution">
    <text evidence="1">The sequence shown here is derived from an EMBL/GenBank/DDBJ whole genome shotgun (WGS) entry which is preliminary data.</text>
</comment>
<dbReference type="RefSeq" id="WP_377100056.1">
    <property type="nucleotide sequence ID" value="NZ_JBHTHU010000006.1"/>
</dbReference>
<sequence>MDDFEIKPGTDGTVNFFELAGLNPAEVKIKISEPEYGLAKNEAVTFAELAAPLPIDKLSNTITTYKDESVNFWDLAGEPKRKTLESETAGQFLARINDPSKWLYGSELRDEMFLKWEGSIPRFGHLARKILIHYGGEHYNPHTVPYMTERFIRQLIKNTIELKVQRHIVGYDWELIDNFLKKVVCDELGLDLPSDYKPLNRQVLPELRGPFWPLDLTLPN</sequence>
<proteinExistence type="predicted"/>
<protein>
    <submittedName>
        <fullName evidence="1">Uncharacterized protein</fullName>
    </submittedName>
</protein>
<reference evidence="2" key="1">
    <citation type="journal article" date="2019" name="Int. J. Syst. Evol. Microbiol.">
        <title>The Global Catalogue of Microorganisms (GCM) 10K type strain sequencing project: providing services to taxonomists for standard genome sequencing and annotation.</title>
        <authorList>
            <consortium name="The Broad Institute Genomics Platform"/>
            <consortium name="The Broad Institute Genome Sequencing Center for Infectious Disease"/>
            <person name="Wu L."/>
            <person name="Ma J."/>
        </authorList>
    </citation>
    <scope>NUCLEOTIDE SEQUENCE [LARGE SCALE GENOMIC DNA]</scope>
    <source>
        <strain evidence="2">CCUG 63418</strain>
    </source>
</reference>
<organism evidence="1 2">
    <name type="scientific">Mucilaginibacter calamicampi</name>
    <dbReference type="NCBI Taxonomy" id="1302352"/>
    <lineage>
        <taxon>Bacteria</taxon>
        <taxon>Pseudomonadati</taxon>
        <taxon>Bacteroidota</taxon>
        <taxon>Sphingobacteriia</taxon>
        <taxon>Sphingobacteriales</taxon>
        <taxon>Sphingobacteriaceae</taxon>
        <taxon>Mucilaginibacter</taxon>
    </lineage>
</organism>